<dbReference type="AlphaFoldDB" id="A0A1V4AY79"/>
<dbReference type="EMBL" id="UGHJ01000001">
    <property type="protein sequence ID" value="STO69039.1"/>
    <property type="molecule type" value="Genomic_DNA"/>
</dbReference>
<accession>A0A1V4AY79</accession>
<dbReference type="EMBL" id="UGHF01000001">
    <property type="protein sequence ID" value="STO59695.1"/>
    <property type="molecule type" value="Genomic_DNA"/>
</dbReference>
<keyword evidence="4" id="KW-1185">Reference proteome</keyword>
<evidence type="ECO:0000313" key="3">
    <source>
        <dbReference type="EMBL" id="STO91851.1"/>
    </source>
</evidence>
<proteinExistence type="predicted"/>
<evidence type="ECO:0000313" key="1">
    <source>
        <dbReference type="EMBL" id="STO59695.1"/>
    </source>
</evidence>
<evidence type="ECO:0000313" key="2">
    <source>
        <dbReference type="EMBL" id="STO69039.1"/>
    </source>
</evidence>
<organism evidence="1 4">
    <name type="scientific">Canicola haemoglobinophilus</name>
    <dbReference type="NCBI Taxonomy" id="733"/>
    <lineage>
        <taxon>Bacteria</taxon>
        <taxon>Pseudomonadati</taxon>
        <taxon>Pseudomonadota</taxon>
        <taxon>Gammaproteobacteria</taxon>
        <taxon>Pasteurellales</taxon>
        <taxon>Pasteurellaceae</taxon>
        <taxon>Canicola</taxon>
    </lineage>
</organism>
<dbReference type="RefSeq" id="WP_078219574.1">
    <property type="nucleotide sequence ID" value="NZ_MUXZ01000074.1"/>
</dbReference>
<evidence type="ECO:0000313" key="5">
    <source>
        <dbReference type="Proteomes" id="UP000254496"/>
    </source>
</evidence>
<name>A0A1V4AY79_9PAST</name>
<dbReference type="OrthoDB" id="5682288at2"/>
<dbReference type="STRING" id="733.B0186_11420"/>
<dbReference type="Proteomes" id="UP000254496">
    <property type="component" value="Unassembled WGS sequence"/>
</dbReference>
<sequence>MAYTLDKKLKELEFERKQVREHLSLLDDKIYTLRKAIQIMEEEHRDVTEYDTVQFQYRTRCRRFTTNSATLIIRLLKTEPHRYWRVEEITKEILIADNQPNTPVNRTYIKNVHAAMDILLKKGIVERQSNKAHKVALWRLKTEK</sequence>
<reference evidence="4 5" key="1">
    <citation type="submission" date="2018-06" db="EMBL/GenBank/DDBJ databases">
        <authorList>
            <consortium name="Pathogen Informatics"/>
            <person name="Doyle S."/>
        </authorList>
    </citation>
    <scope>NUCLEOTIDE SEQUENCE [LARGE SCALE GENOMIC DNA]</scope>
    <source>
        <strain evidence="1 4">NCTC1659</strain>
        <strain evidence="2 5">NCTC8540</strain>
    </source>
</reference>
<gene>
    <name evidence="1" type="ORF">NCTC1659_00951</name>
    <name evidence="2" type="ORF">NCTC8540_01563</name>
    <name evidence="3" type="ORF">NCTC8540_02357</name>
</gene>
<evidence type="ECO:0000313" key="4">
    <source>
        <dbReference type="Proteomes" id="UP000254329"/>
    </source>
</evidence>
<dbReference type="Proteomes" id="UP000254329">
    <property type="component" value="Unassembled WGS sequence"/>
</dbReference>
<protein>
    <submittedName>
        <fullName evidence="1">DNA repair ATPase</fullName>
    </submittedName>
</protein>
<dbReference type="EMBL" id="UGHJ01000004">
    <property type="protein sequence ID" value="STO91851.1"/>
    <property type="molecule type" value="Genomic_DNA"/>
</dbReference>